<dbReference type="GeneTree" id="ENSGT00390000002077"/>
<organism evidence="1 2">
    <name type="scientific">Hucho hucho</name>
    <name type="common">huchen</name>
    <dbReference type="NCBI Taxonomy" id="62062"/>
    <lineage>
        <taxon>Eukaryota</taxon>
        <taxon>Metazoa</taxon>
        <taxon>Chordata</taxon>
        <taxon>Craniata</taxon>
        <taxon>Vertebrata</taxon>
        <taxon>Euteleostomi</taxon>
        <taxon>Actinopterygii</taxon>
        <taxon>Neopterygii</taxon>
        <taxon>Teleostei</taxon>
        <taxon>Protacanthopterygii</taxon>
        <taxon>Salmoniformes</taxon>
        <taxon>Salmonidae</taxon>
        <taxon>Salmoninae</taxon>
        <taxon>Hucho</taxon>
    </lineage>
</organism>
<dbReference type="AlphaFoldDB" id="A0A4W5P9V1"/>
<keyword evidence="2" id="KW-1185">Reference proteome</keyword>
<dbReference type="GO" id="GO:0007127">
    <property type="term" value="P:meiosis I"/>
    <property type="evidence" value="ECO:0007669"/>
    <property type="project" value="TreeGrafter"/>
</dbReference>
<reference evidence="1" key="2">
    <citation type="submission" date="2025-08" db="UniProtKB">
        <authorList>
            <consortium name="Ensembl"/>
        </authorList>
    </citation>
    <scope>IDENTIFICATION</scope>
</reference>
<dbReference type="InterPro" id="IPR016024">
    <property type="entry name" value="ARM-type_fold"/>
</dbReference>
<reference evidence="1" key="3">
    <citation type="submission" date="2025-09" db="UniProtKB">
        <authorList>
            <consortium name="Ensembl"/>
        </authorList>
    </citation>
    <scope>IDENTIFICATION</scope>
</reference>
<dbReference type="InterPro" id="IPR052133">
    <property type="entry name" value="Immune_Signaling-Apoptosis_Reg"/>
</dbReference>
<dbReference type="Ensembl" id="ENSHHUT00000060871.1">
    <property type="protein sequence ID" value="ENSHHUP00000058858.1"/>
    <property type="gene ID" value="ENSHHUG00000035005.1"/>
</dbReference>
<dbReference type="PANTHER" id="PTHR12044:SF14">
    <property type="entry name" value="MEIOTIC DOUBLE-STRANDED BREAK FORMATION PROTEIN 1"/>
    <property type="match status" value="1"/>
</dbReference>
<evidence type="ECO:0000313" key="2">
    <source>
        <dbReference type="Proteomes" id="UP000314982"/>
    </source>
</evidence>
<proteinExistence type="predicted"/>
<protein>
    <submittedName>
        <fullName evidence="1">Uncharacterized protein</fullName>
    </submittedName>
</protein>
<evidence type="ECO:0000313" key="1">
    <source>
        <dbReference type="Ensembl" id="ENSHHUP00000058858.1"/>
    </source>
</evidence>
<dbReference type="STRING" id="62062.ENSHHUP00000058858"/>
<name>A0A4W5P9V1_9TELE</name>
<dbReference type="Proteomes" id="UP000314982">
    <property type="component" value="Unassembled WGS sequence"/>
</dbReference>
<dbReference type="SUPFAM" id="SSF48371">
    <property type="entry name" value="ARM repeat"/>
    <property type="match status" value="1"/>
</dbReference>
<accession>A0A4W5P9V1</accession>
<dbReference type="PANTHER" id="PTHR12044">
    <property type="entry name" value="BCL2 INTERACTING MEDIATOR OF CELL DEATH"/>
    <property type="match status" value="1"/>
</dbReference>
<reference evidence="2" key="1">
    <citation type="submission" date="2018-06" db="EMBL/GenBank/DDBJ databases">
        <title>Genome assembly of Danube salmon.</title>
        <authorList>
            <person name="Macqueen D.J."/>
            <person name="Gundappa M.K."/>
        </authorList>
    </citation>
    <scope>NUCLEOTIDE SEQUENCE [LARGE SCALE GENOMIC DNA]</scope>
</reference>
<sequence length="95" mass="10762">MAAILVHSPSQYCASFIQADVPEFLFERLSSGSEVLLWSVYSCLLLLTEDPLFFSQCHSVYGIESLVRSLKEALRLTNVEVQRQGLLLLTEILER</sequence>